<evidence type="ECO:0008006" key="3">
    <source>
        <dbReference type="Google" id="ProtNLM"/>
    </source>
</evidence>
<dbReference type="RefSeq" id="WP_285487930.1">
    <property type="nucleotide sequence ID" value="NZ_BSTI01000009.1"/>
</dbReference>
<proteinExistence type="predicted"/>
<comment type="caution">
    <text evidence="1">The sequence shown here is derived from an EMBL/GenBank/DDBJ whole genome shotgun (WGS) entry which is preliminary data.</text>
</comment>
<evidence type="ECO:0000313" key="1">
    <source>
        <dbReference type="EMBL" id="GLY67668.1"/>
    </source>
</evidence>
<protein>
    <recommendedName>
        <fullName evidence="3">3-methyladenine DNA glycosylase</fullName>
    </recommendedName>
</protein>
<sequence length="288" mass="32821">MLDEESWRARERAHAERMRRWTLPYQQRRSRGEKHPVLDFLFQYYSFRPSHLQRWGPGPGVVLGGPGARKFLDRPGYREADGGVVVDESAFTDKRARTVSSILSLLEATASRRPRLNCFGLHEWAMVYRRPVAAIRHAQLPLRLGPTGTDAVVESLDIRCGHYDAFRFFTDAARPRNRLQPTRAAQPELEQPGCLHANMDLYRAAYKLDPFVPAELVGDCFELAADIRELDMRASPYDLAALGYPPVAIETAHGRAEYARAQAEFTRRAAPLRARLISHCRLLLTLRK</sequence>
<evidence type="ECO:0000313" key="2">
    <source>
        <dbReference type="Proteomes" id="UP001165136"/>
    </source>
</evidence>
<dbReference type="Proteomes" id="UP001165136">
    <property type="component" value="Unassembled WGS sequence"/>
</dbReference>
<name>A0A9W6R1N8_9PSEU</name>
<gene>
    <name evidence="1" type="ORF">Atai01_42870</name>
</gene>
<reference evidence="1" key="1">
    <citation type="submission" date="2023-03" db="EMBL/GenBank/DDBJ databases">
        <title>Amycolatopsis taiwanensis NBRC 103393.</title>
        <authorList>
            <person name="Ichikawa N."/>
            <person name="Sato H."/>
            <person name="Tonouchi N."/>
        </authorList>
    </citation>
    <scope>NUCLEOTIDE SEQUENCE</scope>
    <source>
        <strain evidence="1">NBRC 103393</strain>
    </source>
</reference>
<dbReference type="EMBL" id="BSTI01000009">
    <property type="protein sequence ID" value="GLY67668.1"/>
    <property type="molecule type" value="Genomic_DNA"/>
</dbReference>
<dbReference type="AlphaFoldDB" id="A0A9W6R1N8"/>
<organism evidence="1 2">
    <name type="scientific">Amycolatopsis taiwanensis</name>
    <dbReference type="NCBI Taxonomy" id="342230"/>
    <lineage>
        <taxon>Bacteria</taxon>
        <taxon>Bacillati</taxon>
        <taxon>Actinomycetota</taxon>
        <taxon>Actinomycetes</taxon>
        <taxon>Pseudonocardiales</taxon>
        <taxon>Pseudonocardiaceae</taxon>
        <taxon>Amycolatopsis</taxon>
    </lineage>
</organism>
<accession>A0A9W6R1N8</accession>
<keyword evidence="2" id="KW-1185">Reference proteome</keyword>